<proteinExistence type="predicted"/>
<protein>
    <recommendedName>
        <fullName evidence="4">PLAT domain-containing protein</fullName>
    </recommendedName>
</protein>
<organism evidence="2 3">
    <name type="scientific">Crossiella cryophila</name>
    <dbReference type="NCBI Taxonomy" id="43355"/>
    <lineage>
        <taxon>Bacteria</taxon>
        <taxon>Bacillati</taxon>
        <taxon>Actinomycetota</taxon>
        <taxon>Actinomycetes</taxon>
        <taxon>Pseudonocardiales</taxon>
        <taxon>Pseudonocardiaceae</taxon>
        <taxon>Crossiella</taxon>
    </lineage>
</organism>
<dbReference type="Proteomes" id="UP000533598">
    <property type="component" value="Unassembled WGS sequence"/>
</dbReference>
<keyword evidence="1" id="KW-0732">Signal</keyword>
<dbReference type="AlphaFoldDB" id="A0A7W7CK71"/>
<evidence type="ECO:0008006" key="4">
    <source>
        <dbReference type="Google" id="ProtNLM"/>
    </source>
</evidence>
<gene>
    <name evidence="2" type="ORF">HNR67_008590</name>
</gene>
<evidence type="ECO:0000313" key="3">
    <source>
        <dbReference type="Proteomes" id="UP000533598"/>
    </source>
</evidence>
<name>A0A7W7CK71_9PSEU</name>
<dbReference type="EMBL" id="JACHMH010000001">
    <property type="protein sequence ID" value="MBB4682472.1"/>
    <property type="molecule type" value="Genomic_DNA"/>
</dbReference>
<feature type="chain" id="PRO_5030543656" description="PLAT domain-containing protein" evidence="1">
    <location>
        <begin position="26"/>
        <end position="171"/>
    </location>
</feature>
<accession>A0A7W7CK71</accession>
<comment type="caution">
    <text evidence="2">The sequence shown here is derived from an EMBL/GenBank/DDBJ whole genome shotgun (WGS) entry which is preliminary data.</text>
</comment>
<reference evidence="2 3" key="1">
    <citation type="submission" date="2020-08" db="EMBL/GenBank/DDBJ databases">
        <title>Sequencing the genomes of 1000 actinobacteria strains.</title>
        <authorList>
            <person name="Klenk H.-P."/>
        </authorList>
    </citation>
    <scope>NUCLEOTIDE SEQUENCE [LARGE SCALE GENOMIC DNA]</scope>
    <source>
        <strain evidence="2 3">DSM 44230</strain>
    </source>
</reference>
<evidence type="ECO:0000256" key="1">
    <source>
        <dbReference type="SAM" id="SignalP"/>
    </source>
</evidence>
<feature type="signal peptide" evidence="1">
    <location>
        <begin position="1"/>
        <end position="25"/>
    </location>
</feature>
<keyword evidence="3" id="KW-1185">Reference proteome</keyword>
<sequence length="171" mass="18619">MRNLSKLAALTAAVATLVVTPAAMASPTPIPAKSITLDAASFAGQLPAPGAHLTRATVFFHTNDEDKDHDTHITVTAVDRNGTTAARVANAFGDFDDHSDNGPFGMYIHNPSRWELLQGGNLHLRIDPNGNDTWRFNFRVDLVFSDGSQLSSWGDRLQMSQSDRTRNFPIS</sequence>
<dbReference type="RefSeq" id="WP_185009809.1">
    <property type="nucleotide sequence ID" value="NZ_BAAAUI010000007.1"/>
</dbReference>
<evidence type="ECO:0000313" key="2">
    <source>
        <dbReference type="EMBL" id="MBB4682472.1"/>
    </source>
</evidence>